<proteinExistence type="predicted"/>
<evidence type="ECO:0000313" key="2">
    <source>
        <dbReference type="Proteomes" id="UP001185779"/>
    </source>
</evidence>
<dbReference type="Proteomes" id="UP001185779">
    <property type="component" value="Unassembled WGS sequence"/>
</dbReference>
<dbReference type="RefSeq" id="WP_317505711.1">
    <property type="nucleotide sequence ID" value="NZ_JAWLKI010000041.1"/>
</dbReference>
<accession>A0ABU4DLX2</accession>
<dbReference type="EMBL" id="JAWLKI010000041">
    <property type="protein sequence ID" value="MDV6310021.1"/>
    <property type="molecule type" value="Genomic_DNA"/>
</dbReference>
<organism evidence="1 2">
    <name type="scientific">Gordonia amicalis</name>
    <dbReference type="NCBI Taxonomy" id="89053"/>
    <lineage>
        <taxon>Bacteria</taxon>
        <taxon>Bacillati</taxon>
        <taxon>Actinomycetota</taxon>
        <taxon>Actinomycetes</taxon>
        <taxon>Mycobacteriales</taxon>
        <taxon>Gordoniaceae</taxon>
        <taxon>Gordonia</taxon>
    </lineage>
</organism>
<gene>
    <name evidence="1" type="ORF">R3P94_22415</name>
</gene>
<comment type="caution">
    <text evidence="1">The sequence shown here is derived from an EMBL/GenBank/DDBJ whole genome shotgun (WGS) entry which is preliminary data.</text>
</comment>
<sequence>MTAPELDEVTSVVSINAPSRQTLAEGLYLRDRSRGKYVRPAAGYLATGTNRTLDLEYPILGHGLARNGLVHLQFADPHTQAIYDAARQALGTAIFTDWWPGDVDVFVLGDPQPISIPIGTAPIRGTRSYLRRILHTAPQLDGQPTV</sequence>
<reference evidence="1 2" key="1">
    <citation type="submission" date="2023-10" db="EMBL/GenBank/DDBJ databases">
        <title>Development of a sustainable strategy for remediation of hydrocarbon-contaminated territories based on the waste exchange concept.</title>
        <authorList>
            <person name="Krivoruchko A."/>
        </authorList>
    </citation>
    <scope>NUCLEOTIDE SEQUENCE [LARGE SCALE GENOMIC DNA]</scope>
    <source>
        <strain evidence="1 2">IEGM 1266</strain>
    </source>
</reference>
<protein>
    <submittedName>
        <fullName evidence="1">Uncharacterized protein</fullName>
    </submittedName>
</protein>
<keyword evidence="2" id="KW-1185">Reference proteome</keyword>
<evidence type="ECO:0000313" key="1">
    <source>
        <dbReference type="EMBL" id="MDV6310021.1"/>
    </source>
</evidence>
<name>A0ABU4DLX2_9ACTN</name>